<dbReference type="Proteomes" id="UP000030588">
    <property type="component" value="Unassembled WGS sequence"/>
</dbReference>
<keyword evidence="5" id="KW-1185">Reference proteome</keyword>
<feature type="transmembrane region" description="Helical" evidence="1">
    <location>
        <begin position="12"/>
        <end position="37"/>
    </location>
</feature>
<proteinExistence type="predicted"/>
<dbReference type="EMBL" id="JRUN01000001">
    <property type="protein sequence ID" value="KHD86858.1"/>
    <property type="molecule type" value="Genomic_DNA"/>
</dbReference>
<protein>
    <submittedName>
        <fullName evidence="2 3">Membrane protein</fullName>
    </submittedName>
</protein>
<comment type="caution">
    <text evidence="2">The sequence shown here is derived from an EMBL/GenBank/DDBJ whole genome shotgun (WGS) entry which is preliminary data.</text>
</comment>
<feature type="transmembrane region" description="Helical" evidence="1">
    <location>
        <begin position="43"/>
        <end position="64"/>
    </location>
</feature>
<reference evidence="2 4" key="1">
    <citation type="submission" date="2014-10" db="EMBL/GenBank/DDBJ databases">
        <title>Draft genome of phytase producing Bacillus ginsengihumi strain M2.11.</title>
        <authorList>
            <person name="Toymentseva A."/>
            <person name="Boulygina E.A."/>
            <person name="Kazakov S.V."/>
            <person name="Kayumov I."/>
            <person name="Suleimanova A.D."/>
            <person name="Mardanova A.M."/>
            <person name="Maria S.N."/>
            <person name="Sergey M.Y."/>
            <person name="Sharipova M.R."/>
        </authorList>
    </citation>
    <scope>NUCLEOTIDE SEQUENCE [LARGE SCALE GENOMIC DNA]</scope>
    <source>
        <strain evidence="2 4">M2.11</strain>
    </source>
</reference>
<evidence type="ECO:0000313" key="3">
    <source>
        <dbReference type="EMBL" id="NEY20454.1"/>
    </source>
</evidence>
<evidence type="ECO:0000313" key="4">
    <source>
        <dbReference type="Proteomes" id="UP000030588"/>
    </source>
</evidence>
<evidence type="ECO:0000256" key="1">
    <source>
        <dbReference type="SAM" id="Phobius"/>
    </source>
</evidence>
<keyword evidence="1" id="KW-0812">Transmembrane</keyword>
<dbReference type="InterPro" id="IPR023804">
    <property type="entry name" value="DUF3792_TM"/>
</dbReference>
<dbReference type="Pfam" id="PF12670">
    <property type="entry name" value="DUF3792"/>
    <property type="match status" value="1"/>
</dbReference>
<dbReference type="Proteomes" id="UP000476934">
    <property type="component" value="Unassembled WGS sequence"/>
</dbReference>
<dbReference type="NCBIfam" id="TIGR04086">
    <property type="entry name" value="TIGR04086_membr"/>
    <property type="match status" value="1"/>
</dbReference>
<feature type="transmembrane region" description="Helical" evidence="1">
    <location>
        <begin position="103"/>
        <end position="123"/>
    </location>
</feature>
<reference evidence="3 5" key="3">
    <citation type="submission" date="2020-03" db="EMBL/GenBank/DDBJ databases">
        <title>Bacillus aquiflavi sp. nov., isolated from yellow water of strong flavor Chinese baijiu in Yibin region of China.</title>
        <authorList>
            <person name="Xie J."/>
        </authorList>
    </citation>
    <scope>NUCLEOTIDE SEQUENCE [LARGE SCALE GENOMIC DNA]</scope>
    <source>
        <strain evidence="3 5">Gsoil 114</strain>
    </source>
</reference>
<dbReference type="OrthoDB" id="2988991at2"/>
<gene>
    <name evidence="3" type="ORF">G4D61_10850</name>
    <name evidence="2" type="ORF">NG54_00285</name>
</gene>
<dbReference type="RefSeq" id="WP_025728355.1">
    <property type="nucleotide sequence ID" value="NZ_JAAIWK010000016.1"/>
</dbReference>
<reference evidence="3 5" key="2">
    <citation type="submission" date="2020-02" db="EMBL/GenBank/DDBJ databases">
        <authorList>
            <person name="Feng H."/>
        </authorList>
    </citation>
    <scope>NUCLEOTIDE SEQUENCE [LARGE SCALE GENOMIC DNA]</scope>
    <source>
        <strain evidence="3 5">Gsoil 114</strain>
    </source>
</reference>
<accession>A0A0A6VHH5</accession>
<keyword evidence="1" id="KW-1133">Transmembrane helix</keyword>
<evidence type="ECO:0000313" key="2">
    <source>
        <dbReference type="EMBL" id="KHD86858.1"/>
    </source>
</evidence>
<feature type="transmembrane region" description="Helical" evidence="1">
    <location>
        <begin position="71"/>
        <end position="91"/>
    </location>
</feature>
<name>A0A0A6VHH5_9BACI</name>
<evidence type="ECO:0000313" key="5">
    <source>
        <dbReference type="Proteomes" id="UP000476934"/>
    </source>
</evidence>
<dbReference type="STRING" id="363870.NG54_00285"/>
<keyword evidence="1" id="KW-0472">Membrane</keyword>
<organism evidence="2 4">
    <name type="scientific">Heyndrickxia ginsengihumi</name>
    <dbReference type="NCBI Taxonomy" id="363870"/>
    <lineage>
        <taxon>Bacteria</taxon>
        <taxon>Bacillati</taxon>
        <taxon>Bacillota</taxon>
        <taxon>Bacilli</taxon>
        <taxon>Bacillales</taxon>
        <taxon>Bacillaceae</taxon>
        <taxon>Heyndrickxia</taxon>
    </lineage>
</organism>
<sequence length="131" mass="14355">MTIETRKLGMSIVYGIITIFVLLSISSLIISLILRFTDVTENSISIIVTVISFITLFIGGFICGGRGKKKGWLLGSLTGIIYTFIVFLVQYLGYDELFSLQQIIYHICYIATATMGGILGVNLTSGNSREA</sequence>
<dbReference type="EMBL" id="JAAIWK010000016">
    <property type="protein sequence ID" value="NEY20454.1"/>
    <property type="molecule type" value="Genomic_DNA"/>
</dbReference>
<dbReference type="AlphaFoldDB" id="A0A0A6VHH5"/>